<dbReference type="InterPro" id="IPR001584">
    <property type="entry name" value="Integrase_cat-core"/>
</dbReference>
<dbReference type="EMBL" id="BKCJ010006167">
    <property type="protein sequence ID" value="GEU70712.1"/>
    <property type="molecule type" value="Genomic_DNA"/>
</dbReference>
<gene>
    <name evidence="6" type="ORF">Tci_042690</name>
</gene>
<accession>A0A6L2MDA8</accession>
<dbReference type="Pfam" id="PF13976">
    <property type="entry name" value="gag_pre-integrs"/>
    <property type="match status" value="1"/>
</dbReference>
<dbReference type="GO" id="GO:0006508">
    <property type="term" value="P:proteolysis"/>
    <property type="evidence" value="ECO:0007669"/>
    <property type="project" value="UniProtKB-KW"/>
</dbReference>
<reference evidence="6" key="1">
    <citation type="journal article" date="2019" name="Sci. Rep.">
        <title>Draft genome of Tanacetum cinerariifolium, the natural source of mosquito coil.</title>
        <authorList>
            <person name="Yamashiro T."/>
            <person name="Shiraishi A."/>
            <person name="Satake H."/>
            <person name="Nakayama K."/>
        </authorList>
    </citation>
    <scope>NUCLEOTIDE SEQUENCE</scope>
</reference>
<dbReference type="InterPro" id="IPR039537">
    <property type="entry name" value="Retrotran_Ty1/copia-like"/>
</dbReference>
<evidence type="ECO:0000259" key="4">
    <source>
        <dbReference type="PROSITE" id="PS50158"/>
    </source>
</evidence>
<organism evidence="6">
    <name type="scientific">Tanacetum cinerariifolium</name>
    <name type="common">Dalmatian daisy</name>
    <name type="synonym">Chrysanthemum cinerariifolium</name>
    <dbReference type="NCBI Taxonomy" id="118510"/>
    <lineage>
        <taxon>Eukaryota</taxon>
        <taxon>Viridiplantae</taxon>
        <taxon>Streptophyta</taxon>
        <taxon>Embryophyta</taxon>
        <taxon>Tracheophyta</taxon>
        <taxon>Spermatophyta</taxon>
        <taxon>Magnoliopsida</taxon>
        <taxon>eudicotyledons</taxon>
        <taxon>Gunneridae</taxon>
        <taxon>Pentapetalae</taxon>
        <taxon>asterids</taxon>
        <taxon>campanulids</taxon>
        <taxon>Asterales</taxon>
        <taxon>Asteraceae</taxon>
        <taxon>Asteroideae</taxon>
        <taxon>Anthemideae</taxon>
        <taxon>Anthemidinae</taxon>
        <taxon>Tanacetum</taxon>
    </lineage>
</organism>
<evidence type="ECO:0000256" key="1">
    <source>
        <dbReference type="ARBA" id="ARBA00022670"/>
    </source>
</evidence>
<evidence type="ECO:0000259" key="5">
    <source>
        <dbReference type="PROSITE" id="PS50994"/>
    </source>
</evidence>
<proteinExistence type="predicted"/>
<dbReference type="GO" id="GO:0008270">
    <property type="term" value="F:zinc ion binding"/>
    <property type="evidence" value="ECO:0007669"/>
    <property type="project" value="UniProtKB-KW"/>
</dbReference>
<keyword evidence="2" id="KW-0863">Zinc-finger</keyword>
<dbReference type="InterPro" id="IPR001878">
    <property type="entry name" value="Znf_CCHC"/>
</dbReference>
<dbReference type="PROSITE" id="PS50158">
    <property type="entry name" value="ZF_CCHC"/>
    <property type="match status" value="1"/>
</dbReference>
<protein>
    <submittedName>
        <fullName evidence="6">Retrovirus-related Pol polyprotein from transposon TNT 1-94</fullName>
    </submittedName>
</protein>
<feature type="domain" description="CCHC-type" evidence="4">
    <location>
        <begin position="257"/>
        <end position="272"/>
    </location>
</feature>
<dbReference type="GO" id="GO:0008233">
    <property type="term" value="F:peptidase activity"/>
    <property type="evidence" value="ECO:0007669"/>
    <property type="project" value="UniProtKB-KW"/>
</dbReference>
<keyword evidence="2" id="KW-0862">Zinc</keyword>
<dbReference type="InterPro" id="IPR036875">
    <property type="entry name" value="Znf_CCHC_sf"/>
</dbReference>
<dbReference type="PROSITE" id="PS50994">
    <property type="entry name" value="INTEGRASE"/>
    <property type="match status" value="1"/>
</dbReference>
<sequence>MLDSLKPTWQEGVTRLKKYSDLSTAEAIQADCDVKAINIILQALPPEIYALVSTYKVAKDLWERIQMLMQGTSLTKQERECKLYDSYHKPQFQQQASTYQSLPYTTSYQTPQFVSQGSSSSNPSISYPMNETSSTVNHNAYMASAPQIDYASSAHHQSEFSSPETGLVVPVFQKRDDHIDAINHMMSFLTSVVTSRYPTTNNQLRTSSNPHQQATINDGRVTIQPIQGRQNHMSASSSRPFTSGSGGTPGRQRVIMCYNCKGEGHMAKQCTKPKRKRDTEWFKDKVLLVQVQANGQVLQEEELDFLADPRMAESSTNKTVITTNAAYQADDLNAYDSDCDELNSAKVALMANLSHYGSDNLAEESLTQKITLLKNDFLKEESRNIDRELALEKQVKELNNIVFKRSQSAQTDHMLTKPQVFYNHSTRQALGFQNPCYLKRAQQLKPKLYDGCVIEKSEAIEVPDTEETLMIAKESRSKMIEKQNDPQIIDKKVITKPINYAILNQLSTDFETRFVPQTESSAEQAFWSQYAVQPDEPNLSVKERTTATAITEGMWGFEQTKACFRDDIFSFVQSLKELFTSFDQWLIDEVTEVQNVFTQMELAVEQHWEEKTKVQTKMENVLQENDRILTQALSVEIVNIVVHENMKSVFLNVTACARCVTTETELKMEFLNNECYDMLLQKYHTLEKHCITLEVNNQLNMELFQRDTWSSQESAPTFAKLFKINNLKAQAQAKDTVILKLKEKLNSPNGDVKDRDVKRNVEDMETLNIELDHNVTKLATKNDHLKQTYKQLYDSIKSLRIRSKEQYDDLIKTVNIKSAEVSDLNARLQEKVLVITALKEQLYKLKGKAVLTEAVSLDPIDPELLKVDVTPVVPKLCKNRTAHNDYIRHTQEEAATLRKIVESKRLLSPLNTSLDYAYIHTSRKVCPLTRIATPTKVPPREPIPIDNSTKKPVVTLVVQIVLWYLDSGCSKHMTGDRSQLINFVQKFLGTVKFGNDHVVKIMGYGDYQIGNVTISQVYYMEGLGHNLFSVGQFCDSDLEVAFRQHICFIRNLDRVDLLAGTRGNNLYTLSIQDMMASSPICVLSKASKTKSWLWHHRLSHQNFGAINNLARKGLVRGLSKLKFEKGHLCSACAMGKSTRNTHKPKSEDTNQEKLYLLHMDLCGPMRVESVNGKKYILVIVDDYSRFTWVKFLRSKDETPDFIIKFLKMIQVGISHETSVARSSRQNGVVERRHRTLIEADRTMLIYAQAPLFLWAEAVATACFTQNRSIIRLRHKKTPYELLHSKLPDLSFFHVFGAL</sequence>
<name>A0A6L2MDA8_TANCI</name>
<dbReference type="InterPro" id="IPR036397">
    <property type="entry name" value="RNaseH_sf"/>
</dbReference>
<dbReference type="SMART" id="SM00343">
    <property type="entry name" value="ZnF_C2HC"/>
    <property type="match status" value="1"/>
</dbReference>
<dbReference type="PANTHER" id="PTHR42648">
    <property type="entry name" value="TRANSPOSASE, PUTATIVE-RELATED"/>
    <property type="match status" value="1"/>
</dbReference>
<evidence type="ECO:0000256" key="3">
    <source>
        <dbReference type="SAM" id="MobiDB-lite"/>
    </source>
</evidence>
<dbReference type="SUPFAM" id="SSF57756">
    <property type="entry name" value="Retrovirus zinc finger-like domains"/>
    <property type="match status" value="1"/>
</dbReference>
<dbReference type="GO" id="GO:0015074">
    <property type="term" value="P:DNA integration"/>
    <property type="evidence" value="ECO:0007669"/>
    <property type="project" value="InterPro"/>
</dbReference>
<dbReference type="Gene3D" id="4.10.60.10">
    <property type="entry name" value="Zinc finger, CCHC-type"/>
    <property type="match status" value="1"/>
</dbReference>
<dbReference type="SUPFAM" id="SSF53098">
    <property type="entry name" value="Ribonuclease H-like"/>
    <property type="match status" value="1"/>
</dbReference>
<dbReference type="GO" id="GO:0003676">
    <property type="term" value="F:nucleic acid binding"/>
    <property type="evidence" value="ECO:0007669"/>
    <property type="project" value="InterPro"/>
</dbReference>
<evidence type="ECO:0000313" key="6">
    <source>
        <dbReference type="EMBL" id="GEU70712.1"/>
    </source>
</evidence>
<comment type="caution">
    <text evidence="6">The sequence shown here is derived from an EMBL/GenBank/DDBJ whole genome shotgun (WGS) entry which is preliminary data.</text>
</comment>
<dbReference type="InterPro" id="IPR054722">
    <property type="entry name" value="PolX-like_BBD"/>
</dbReference>
<feature type="region of interest" description="Disordered" evidence="3">
    <location>
        <begin position="229"/>
        <end position="250"/>
    </location>
</feature>
<dbReference type="Pfam" id="PF22936">
    <property type="entry name" value="Pol_BBD"/>
    <property type="match status" value="1"/>
</dbReference>
<dbReference type="PANTHER" id="PTHR42648:SF18">
    <property type="entry name" value="RETROTRANSPOSON, UNCLASSIFIED-LIKE PROTEIN"/>
    <property type="match status" value="1"/>
</dbReference>
<feature type="compositionally biased region" description="Polar residues" evidence="3">
    <location>
        <begin position="229"/>
        <end position="243"/>
    </location>
</feature>
<keyword evidence="1" id="KW-0645">Protease</keyword>
<keyword evidence="1" id="KW-0378">Hydrolase</keyword>
<dbReference type="InterPro" id="IPR012337">
    <property type="entry name" value="RNaseH-like_sf"/>
</dbReference>
<keyword evidence="2" id="KW-0479">Metal-binding</keyword>
<feature type="domain" description="Integrase catalytic" evidence="5">
    <location>
        <begin position="1196"/>
        <end position="1286"/>
    </location>
</feature>
<dbReference type="Gene3D" id="3.30.420.10">
    <property type="entry name" value="Ribonuclease H-like superfamily/Ribonuclease H"/>
    <property type="match status" value="2"/>
</dbReference>
<dbReference type="InterPro" id="IPR025724">
    <property type="entry name" value="GAG-pre-integrase_dom"/>
</dbReference>
<evidence type="ECO:0000256" key="2">
    <source>
        <dbReference type="PROSITE-ProRule" id="PRU00047"/>
    </source>
</evidence>
<dbReference type="Pfam" id="PF00098">
    <property type="entry name" value="zf-CCHC"/>
    <property type="match status" value="1"/>
</dbReference>